<dbReference type="Proteomes" id="UP000298652">
    <property type="component" value="Chromosome 2"/>
</dbReference>
<sequence>MGCVLKIWYAQTSGIFADLGNWIAGDDVANRGHPCTVCFWYLPGQSMDEIEGAENDPALLIFFSVF</sequence>
<organism evidence="1 2">
    <name type="scientific">Setaria viridis</name>
    <name type="common">Green bristlegrass</name>
    <name type="synonym">Setaria italica subsp. viridis</name>
    <dbReference type="NCBI Taxonomy" id="4556"/>
    <lineage>
        <taxon>Eukaryota</taxon>
        <taxon>Viridiplantae</taxon>
        <taxon>Streptophyta</taxon>
        <taxon>Embryophyta</taxon>
        <taxon>Tracheophyta</taxon>
        <taxon>Spermatophyta</taxon>
        <taxon>Magnoliopsida</taxon>
        <taxon>Liliopsida</taxon>
        <taxon>Poales</taxon>
        <taxon>Poaceae</taxon>
        <taxon>PACMAD clade</taxon>
        <taxon>Panicoideae</taxon>
        <taxon>Panicodae</taxon>
        <taxon>Paniceae</taxon>
        <taxon>Cenchrinae</taxon>
        <taxon>Setaria</taxon>
    </lineage>
</organism>
<accession>A0A4U6VMN3</accession>
<proteinExistence type="predicted"/>
<dbReference type="AlphaFoldDB" id="A0A4U6VMN3"/>
<dbReference type="EMBL" id="CM016553">
    <property type="protein sequence ID" value="TKW29934.1"/>
    <property type="molecule type" value="Genomic_DNA"/>
</dbReference>
<reference evidence="1" key="1">
    <citation type="submission" date="2019-03" db="EMBL/GenBank/DDBJ databases">
        <title>WGS assembly of Setaria viridis.</title>
        <authorList>
            <person name="Huang P."/>
            <person name="Jenkins J."/>
            <person name="Grimwood J."/>
            <person name="Barry K."/>
            <person name="Healey A."/>
            <person name="Mamidi S."/>
            <person name="Sreedasyam A."/>
            <person name="Shu S."/>
            <person name="Feldman M."/>
            <person name="Wu J."/>
            <person name="Yu Y."/>
            <person name="Chen C."/>
            <person name="Johnson J."/>
            <person name="Rokhsar D."/>
            <person name="Baxter I."/>
            <person name="Schmutz J."/>
            <person name="Brutnell T."/>
            <person name="Kellogg E."/>
        </authorList>
    </citation>
    <scope>NUCLEOTIDE SEQUENCE [LARGE SCALE GENOMIC DNA]</scope>
</reference>
<evidence type="ECO:0000313" key="2">
    <source>
        <dbReference type="Proteomes" id="UP000298652"/>
    </source>
</evidence>
<protein>
    <submittedName>
        <fullName evidence="1">Uncharacterized protein</fullName>
    </submittedName>
</protein>
<name>A0A4U6VMN3_SETVI</name>
<dbReference type="Gramene" id="TKW29934">
    <property type="protein sequence ID" value="TKW29934"/>
    <property type="gene ID" value="SEVIR_2G003575v2"/>
</dbReference>
<keyword evidence="2" id="KW-1185">Reference proteome</keyword>
<gene>
    <name evidence="1" type="ORF">SEVIR_2G003575v2</name>
</gene>
<evidence type="ECO:0000313" key="1">
    <source>
        <dbReference type="EMBL" id="TKW29934.1"/>
    </source>
</evidence>